<name>A0A1X2HX51_9FUNG</name>
<evidence type="ECO:0000259" key="6">
    <source>
        <dbReference type="Pfam" id="PF25785"/>
    </source>
</evidence>
<dbReference type="InterPro" id="IPR057974">
    <property type="entry name" value="NUA/TPR/MLP1-2-like_dom"/>
</dbReference>
<comment type="caution">
    <text evidence="7">The sequence shown here is derived from an EMBL/GenBank/DDBJ whole genome shotgun (WGS) entry which is preliminary data.</text>
</comment>
<keyword evidence="8" id="KW-1185">Reference proteome</keyword>
<dbReference type="OrthoDB" id="343070at2759"/>
<evidence type="ECO:0000313" key="8">
    <source>
        <dbReference type="Proteomes" id="UP000193560"/>
    </source>
</evidence>
<feature type="compositionally biased region" description="Basic and acidic residues" evidence="5">
    <location>
        <begin position="871"/>
        <end position="888"/>
    </location>
</feature>
<reference evidence="7 8" key="1">
    <citation type="submission" date="2016-07" db="EMBL/GenBank/DDBJ databases">
        <title>Pervasive Adenine N6-methylation of Active Genes in Fungi.</title>
        <authorList>
            <consortium name="DOE Joint Genome Institute"/>
            <person name="Mondo S.J."/>
            <person name="Dannebaum R.O."/>
            <person name="Kuo R.C."/>
            <person name="Labutti K."/>
            <person name="Haridas S."/>
            <person name="Kuo A."/>
            <person name="Salamov A."/>
            <person name="Ahrendt S.R."/>
            <person name="Lipzen A."/>
            <person name="Sullivan W."/>
            <person name="Andreopoulos W.B."/>
            <person name="Clum A."/>
            <person name="Lindquist E."/>
            <person name="Daum C."/>
            <person name="Ramamoorthy G.K."/>
            <person name="Gryganskyi A."/>
            <person name="Culley D."/>
            <person name="Magnuson J.K."/>
            <person name="James T.Y."/>
            <person name="O'Malley M.A."/>
            <person name="Stajich J.E."/>
            <person name="Spatafora J.W."/>
            <person name="Visel A."/>
            <person name="Grigoriev I.V."/>
        </authorList>
    </citation>
    <scope>NUCLEOTIDE SEQUENCE [LARGE SCALE GENOMIC DNA]</scope>
    <source>
        <strain evidence="7 8">NRRL 1336</strain>
    </source>
</reference>
<evidence type="ECO:0000256" key="4">
    <source>
        <dbReference type="SAM" id="Coils"/>
    </source>
</evidence>
<evidence type="ECO:0000256" key="5">
    <source>
        <dbReference type="SAM" id="MobiDB-lite"/>
    </source>
</evidence>
<dbReference type="GO" id="GO:0017056">
    <property type="term" value="F:structural constituent of nuclear pore"/>
    <property type="evidence" value="ECO:0007669"/>
    <property type="project" value="TreeGrafter"/>
</dbReference>
<feature type="region of interest" description="Disordered" evidence="5">
    <location>
        <begin position="871"/>
        <end position="904"/>
    </location>
</feature>
<dbReference type="AlphaFoldDB" id="A0A1X2HX51"/>
<dbReference type="GO" id="GO:0006406">
    <property type="term" value="P:mRNA export from nucleus"/>
    <property type="evidence" value="ECO:0007669"/>
    <property type="project" value="TreeGrafter"/>
</dbReference>
<accession>A0A1X2HX51</accession>
<protein>
    <recommendedName>
        <fullName evidence="6">NUA/TPR/MLP1-2-like domain-containing protein</fullName>
    </recommendedName>
</protein>
<feature type="coiled-coil region" evidence="4">
    <location>
        <begin position="583"/>
        <end position="653"/>
    </location>
</feature>
<feature type="region of interest" description="Disordered" evidence="5">
    <location>
        <begin position="666"/>
        <end position="689"/>
    </location>
</feature>
<dbReference type="Pfam" id="PF25785">
    <property type="entry name" value="TPR"/>
    <property type="match status" value="1"/>
</dbReference>
<dbReference type="GO" id="GO:0005643">
    <property type="term" value="C:nuclear pore"/>
    <property type="evidence" value="ECO:0007669"/>
    <property type="project" value="TreeGrafter"/>
</dbReference>
<evidence type="ECO:0000256" key="3">
    <source>
        <dbReference type="ARBA" id="ARBA00023242"/>
    </source>
</evidence>
<dbReference type="PANTHER" id="PTHR18898:SF2">
    <property type="entry name" value="NUCLEOPROTEIN TPR"/>
    <property type="match status" value="1"/>
</dbReference>
<dbReference type="Gene3D" id="1.10.287.1490">
    <property type="match status" value="1"/>
</dbReference>
<evidence type="ECO:0000313" key="7">
    <source>
        <dbReference type="EMBL" id="ORZ04353.1"/>
    </source>
</evidence>
<keyword evidence="2 4" id="KW-0175">Coiled coil</keyword>
<feature type="coiled-coil region" evidence="4">
    <location>
        <begin position="698"/>
        <end position="778"/>
    </location>
</feature>
<dbReference type="Proteomes" id="UP000193560">
    <property type="component" value="Unassembled WGS sequence"/>
</dbReference>
<feature type="region of interest" description="Disordered" evidence="5">
    <location>
        <begin position="120"/>
        <end position="145"/>
    </location>
</feature>
<evidence type="ECO:0000256" key="1">
    <source>
        <dbReference type="ARBA" id="ARBA00004123"/>
    </source>
</evidence>
<feature type="domain" description="NUA/TPR/MLP1-2-like" evidence="6">
    <location>
        <begin position="241"/>
        <end position="337"/>
    </location>
</feature>
<evidence type="ECO:0000256" key="2">
    <source>
        <dbReference type="ARBA" id="ARBA00023054"/>
    </source>
</evidence>
<feature type="coiled-coil region" evidence="4">
    <location>
        <begin position="192"/>
        <end position="261"/>
    </location>
</feature>
<feature type="coiled-coil region" evidence="4">
    <location>
        <begin position="432"/>
        <end position="459"/>
    </location>
</feature>
<organism evidence="7 8">
    <name type="scientific">Absidia repens</name>
    <dbReference type="NCBI Taxonomy" id="90262"/>
    <lineage>
        <taxon>Eukaryota</taxon>
        <taxon>Fungi</taxon>
        <taxon>Fungi incertae sedis</taxon>
        <taxon>Mucoromycota</taxon>
        <taxon>Mucoromycotina</taxon>
        <taxon>Mucoromycetes</taxon>
        <taxon>Mucorales</taxon>
        <taxon>Cunninghamellaceae</taxon>
        <taxon>Absidia</taxon>
    </lineage>
</organism>
<dbReference type="PANTHER" id="PTHR18898">
    <property type="entry name" value="NUCLEOPROTEIN TPR-RELATED"/>
    <property type="match status" value="1"/>
</dbReference>
<feature type="coiled-coil region" evidence="4">
    <location>
        <begin position="366"/>
        <end position="393"/>
    </location>
</feature>
<feature type="coiled-coil region" evidence="4">
    <location>
        <begin position="313"/>
        <end position="340"/>
    </location>
</feature>
<comment type="subcellular location">
    <subcellularLocation>
        <location evidence="1">Nucleus</location>
    </subcellularLocation>
</comment>
<sequence length="904" mass="102920">MEKERDSLSATVQTLQHDLTASKNDIQCANERAKAAEERCQQLEASQATIMKNHKELIEVYEKQRLEAEERIANFTAEVEQTQQKATTNQAQLEDDNKTLKTQLNDALERLQASRNSLDQLFGNSTSSDSGTTSSNSSSTLTSSGASGNLLKLMKQYENTGKHWDDIYGDFFQLQDTTTRLTAINNELTTVNRQLVREKDDQQQYHNQLESEVERLRTERASQSSISDDYTKLKISSAHQISQLKNTIDTLENTKQDLSTSLNDTSYQLRYLLQHIESQHGSLPSEIQPKNDSIENAQTPLPLGHQKTIFNNISDLQQRNQELMVEIRHLSTQLEEKITEADTYAMSAKDANDLLTDTSAKSTTLIRDQNEKLKTLELRLSMAVSERDRLLKEVPESNRDSIVPSITGETQEQHDPIEQKYQDLVTETEAYRQEVVLEMQELRQEISKTRTEAVDAGKKYNQSLLEINQLKQRNIGLVQVSSSRQNEIEELRKRATTREGHVGELESRILTLNDEILTLNRSIENLRHDNQSTSAQLKASDNSYQRLLLENKELTNHRTHMAALLQDMNENMGTSATGTTKLIEKINQDNEHLSRELQNLRNTLATKEKQLSEFTTTDSQDWKRKYQTTNDELKQMKAEYLDLEKKLSDANQERIVVQAKLTEITQNTQDTTTEGSDTPGTTEKNGSDDPICGQVKQLAEANDLVVSLKKELFDLKERLANADSTTDIITQNYNKFTEESQIRIDKLSSDLAASNTKVDNLQVELEKVLTEQKEVKALHASCQQQLDSTNAKAALENEQWEAKSTTLSTRISVLETELTDSVQQQQQAEQRYQDEVSGRAQDAEIITTLRAEIQQLNVNISASEAQVQEAKERLESAESLHKGQKEQWESAQNEMKTRYKIKKK</sequence>
<dbReference type="STRING" id="90262.A0A1X2HX51"/>
<dbReference type="EMBL" id="MCGE01000051">
    <property type="protein sequence ID" value="ORZ04353.1"/>
    <property type="molecule type" value="Genomic_DNA"/>
</dbReference>
<proteinExistence type="predicted"/>
<feature type="compositionally biased region" description="Low complexity" evidence="5">
    <location>
        <begin position="666"/>
        <end position="683"/>
    </location>
</feature>
<gene>
    <name evidence="7" type="ORF">BCR42DRAFT_198599</name>
</gene>
<feature type="compositionally biased region" description="Low complexity" evidence="5">
    <location>
        <begin position="124"/>
        <end position="145"/>
    </location>
</feature>
<keyword evidence="3" id="KW-0539">Nucleus</keyword>